<dbReference type="GO" id="GO:0006887">
    <property type="term" value="P:exocytosis"/>
    <property type="evidence" value="ECO:0007669"/>
    <property type="project" value="UniProtKB-KW"/>
</dbReference>
<dbReference type="EMBL" id="KL363352">
    <property type="protein sequence ID" value="KFD46821.1"/>
    <property type="molecule type" value="Genomic_DNA"/>
</dbReference>
<dbReference type="Gene3D" id="1.10.357.70">
    <property type="entry name" value="Exocyst complex component Sec6, C-terminal domain"/>
    <property type="match status" value="1"/>
</dbReference>
<dbReference type="GO" id="GO:0000149">
    <property type="term" value="F:SNARE binding"/>
    <property type="evidence" value="ECO:0007669"/>
    <property type="project" value="TreeGrafter"/>
</dbReference>
<reference evidence="4 5" key="1">
    <citation type="journal article" date="2014" name="Nat. Genet.">
        <title>Genome and transcriptome of the porcine whipworm Trichuris suis.</title>
        <authorList>
            <person name="Jex A.R."/>
            <person name="Nejsum P."/>
            <person name="Schwarz E.M."/>
            <person name="Hu L."/>
            <person name="Young N.D."/>
            <person name="Hall R.S."/>
            <person name="Korhonen P.K."/>
            <person name="Liao S."/>
            <person name="Thamsborg S."/>
            <person name="Xia J."/>
            <person name="Xu P."/>
            <person name="Wang S."/>
            <person name="Scheerlinck J.P."/>
            <person name="Hofmann A."/>
            <person name="Sternberg P.W."/>
            <person name="Wang J."/>
            <person name="Gasser R.B."/>
        </authorList>
    </citation>
    <scope>NUCLEOTIDE SEQUENCE [LARGE SCALE GENOMIC DNA]</scope>
    <source>
        <strain evidence="4">DCEP-RM93M</strain>
    </source>
</reference>
<dbReference type="GO" id="GO:0051601">
    <property type="term" value="P:exocyst localization"/>
    <property type="evidence" value="ECO:0007669"/>
    <property type="project" value="TreeGrafter"/>
</dbReference>
<accession>A0A085LPC5</accession>
<evidence type="ECO:0000256" key="1">
    <source>
        <dbReference type="ARBA" id="ARBA00009447"/>
    </source>
</evidence>
<evidence type="ECO:0000256" key="3">
    <source>
        <dbReference type="ARBA" id="ARBA00022483"/>
    </source>
</evidence>
<proteinExistence type="inferred from homology"/>
<dbReference type="GO" id="GO:0000145">
    <property type="term" value="C:exocyst"/>
    <property type="evidence" value="ECO:0007669"/>
    <property type="project" value="InterPro"/>
</dbReference>
<evidence type="ECO:0000313" key="4">
    <source>
        <dbReference type="EMBL" id="KFD46821.1"/>
    </source>
</evidence>
<keyword evidence="3" id="KW-0268">Exocytosis</keyword>
<dbReference type="AlphaFoldDB" id="A0A085LPC5"/>
<dbReference type="InterPro" id="IPR042532">
    <property type="entry name" value="EXOC3/Sec6_C"/>
</dbReference>
<dbReference type="Pfam" id="PF06046">
    <property type="entry name" value="Sec6"/>
    <property type="match status" value="1"/>
</dbReference>
<evidence type="ECO:0000256" key="2">
    <source>
        <dbReference type="ARBA" id="ARBA00022448"/>
    </source>
</evidence>
<dbReference type="Gene3D" id="1.10.357.50">
    <property type="match status" value="1"/>
</dbReference>
<keyword evidence="2" id="KW-0813">Transport</keyword>
<gene>
    <name evidence="4" type="ORF">M513_12304</name>
</gene>
<protein>
    <submittedName>
        <fullName evidence="4">Uncharacterized protein</fullName>
    </submittedName>
</protein>
<dbReference type="PANTHER" id="PTHR21292">
    <property type="entry name" value="EXOCYST COMPLEX COMPONENT SEC6-RELATED"/>
    <property type="match status" value="1"/>
</dbReference>
<organism evidence="4 5">
    <name type="scientific">Trichuris suis</name>
    <name type="common">pig whipworm</name>
    <dbReference type="NCBI Taxonomy" id="68888"/>
    <lineage>
        <taxon>Eukaryota</taxon>
        <taxon>Metazoa</taxon>
        <taxon>Ecdysozoa</taxon>
        <taxon>Nematoda</taxon>
        <taxon>Enoplea</taxon>
        <taxon>Dorylaimia</taxon>
        <taxon>Trichinellida</taxon>
        <taxon>Trichuridae</taxon>
        <taxon>Trichuris</taxon>
    </lineage>
</organism>
<dbReference type="Proteomes" id="UP000030764">
    <property type="component" value="Unassembled WGS sequence"/>
</dbReference>
<dbReference type="PANTHER" id="PTHR21292:SF1">
    <property type="entry name" value="EXOCYST COMPLEX COMPONENT 3"/>
    <property type="match status" value="1"/>
</dbReference>
<comment type="similarity">
    <text evidence="1">Belongs to the SEC6 family.</text>
</comment>
<keyword evidence="5" id="KW-1185">Reference proteome</keyword>
<evidence type="ECO:0000313" key="5">
    <source>
        <dbReference type="Proteomes" id="UP000030764"/>
    </source>
</evidence>
<name>A0A085LPC5_9BILA</name>
<sequence>MDVPTLEEEAFAGAVKQVASMIQRSDQLDKLDHYKSMISRKKAAVDAMLKTAVHVQLENVRAGLNQLNFVAKDAEIIAEHCQSMNAELSKIQEIKQKLRTLNEASRKHMQCSTAIENLKAIYEIQETVDKTYEMISSGRLLEAHCNLVELENARDNVMFEVFKTKAESDYDQKILADYFSELFKLADELAKQVFYIIGRTLEAVRGTDPGPQRLVTALRIVEREEQIDQFCVERHLETGFIPVKRPRKWRERCFHVLEKMVRQRVEGNQLEDRMLHKEWLARYLELIRITVVDDLCVVKRGCIPCFPPDYHIFDRFLEMYHTSIGNRLREIASDNLEKNELIQLLSWLRTYCSKDMLGHPALNVDAARLVADHPLLPRKTVTELINKFTSMTSADVSEWMGRTLTQELDDWYKGTAPETDCYGAYYSSLPSILYQMIDDQMQLAKEISNEAVPSILMVCLDEALSFTNHFKEAVQTFYNKHFEDRSRFPCFTQTMVSIANVCLMSSELAERLKVNIRLSLQWEPVASTGQAVSPVQLLRCDLLQRIDQLKERWTLNSQIALKYLIGEVTADIAPHLAIILTSKWLDSDGPLETICCTIEDYHQDHSHLKPTLLNDLLLQLEMRIVQEYLKAFDSRRVAFRSYNERKTATDQIHSESEKLRSLFCRLRNEKENATEFESLTVVLDSLSDMMSSQDRSLLALEVSSFVKKFLNIRVDQLAGIIQAREDVGRSEARQLAQDILDQHKLHPKPTGRIAEVFNF</sequence>
<dbReference type="InterPro" id="IPR010326">
    <property type="entry name" value="EXOC3/Sec6"/>
</dbReference>